<evidence type="ECO:0000313" key="3">
    <source>
        <dbReference type="Proteomes" id="UP001151760"/>
    </source>
</evidence>
<name>A0ABQ4Z2E2_9ASTR</name>
<keyword evidence="3" id="KW-1185">Reference proteome</keyword>
<proteinExistence type="predicted"/>
<dbReference type="Proteomes" id="UP001151760">
    <property type="component" value="Unassembled WGS sequence"/>
</dbReference>
<dbReference type="SUPFAM" id="SSF49599">
    <property type="entry name" value="TRAF domain-like"/>
    <property type="match status" value="1"/>
</dbReference>
<evidence type="ECO:0000259" key="1">
    <source>
        <dbReference type="PROSITE" id="PS50144"/>
    </source>
</evidence>
<reference evidence="2" key="1">
    <citation type="journal article" date="2022" name="Int. J. Mol. Sci.">
        <title>Draft Genome of Tanacetum Coccineum: Genomic Comparison of Closely Related Tanacetum-Family Plants.</title>
        <authorList>
            <person name="Yamashiro T."/>
            <person name="Shiraishi A."/>
            <person name="Nakayama K."/>
            <person name="Satake H."/>
        </authorList>
    </citation>
    <scope>NUCLEOTIDE SEQUENCE</scope>
</reference>
<gene>
    <name evidence="2" type="ORF">Tco_0749897</name>
</gene>
<feature type="domain" description="MATH" evidence="1">
    <location>
        <begin position="1"/>
        <end position="62"/>
    </location>
</feature>
<evidence type="ECO:0000313" key="2">
    <source>
        <dbReference type="EMBL" id="GJS83356.1"/>
    </source>
</evidence>
<dbReference type="InterPro" id="IPR045005">
    <property type="entry name" value="BPM1-6"/>
</dbReference>
<dbReference type="Pfam" id="PF22486">
    <property type="entry name" value="MATH_2"/>
    <property type="match status" value="1"/>
</dbReference>
<dbReference type="Gene3D" id="2.60.210.10">
    <property type="entry name" value="Apoptosis, Tumor Necrosis Factor Receptor Associated Protein 2, Chain A"/>
    <property type="match status" value="1"/>
</dbReference>
<dbReference type="PANTHER" id="PTHR26379:SF187">
    <property type="entry name" value="OS07G0655300 PROTEIN"/>
    <property type="match status" value="1"/>
</dbReference>
<comment type="caution">
    <text evidence="2">The sequence shown here is derived from an EMBL/GenBank/DDBJ whole genome shotgun (WGS) entry which is preliminary data.</text>
</comment>
<dbReference type="InterPro" id="IPR002083">
    <property type="entry name" value="MATH/TRAF_dom"/>
</dbReference>
<reference evidence="2" key="2">
    <citation type="submission" date="2022-01" db="EMBL/GenBank/DDBJ databases">
        <authorList>
            <person name="Yamashiro T."/>
            <person name="Shiraishi A."/>
            <person name="Satake H."/>
            <person name="Nakayama K."/>
        </authorList>
    </citation>
    <scope>NUCLEOTIDE SEQUENCE</scope>
</reference>
<dbReference type="EMBL" id="BQNB010010894">
    <property type="protein sequence ID" value="GJS83356.1"/>
    <property type="molecule type" value="Genomic_DNA"/>
</dbReference>
<protein>
    <submittedName>
        <fullName evidence="2">BTB/POZ/MATH-domains containing protein</fullName>
    </submittedName>
</protein>
<dbReference type="PANTHER" id="PTHR26379">
    <property type="entry name" value="BTB/POZ AND MATH DOMAIN-CONTAINING PROTEIN 1"/>
    <property type="match status" value="1"/>
</dbReference>
<dbReference type="CDD" id="cd00121">
    <property type="entry name" value="MATH"/>
    <property type="match status" value="1"/>
</dbReference>
<sequence length="176" mass="19815">MDAGSYVLSDTFRVGGYDWKVHFYPHGEDTTATEYVSVFLELDGLDDVEASFEFTFLDQSRNGGHYSYSGRGIELHTKTCMCFKSYRICVRSISVRTSRLHQCRFALCYEITGIPLNENSPWVVGVVAAAFASQRLKRDNGTLSVDENGTKTLIWNCCQNVIRVGGEEEEIQNVKA</sequence>
<dbReference type="InterPro" id="IPR008974">
    <property type="entry name" value="TRAF-like"/>
</dbReference>
<organism evidence="2 3">
    <name type="scientific">Tanacetum coccineum</name>
    <dbReference type="NCBI Taxonomy" id="301880"/>
    <lineage>
        <taxon>Eukaryota</taxon>
        <taxon>Viridiplantae</taxon>
        <taxon>Streptophyta</taxon>
        <taxon>Embryophyta</taxon>
        <taxon>Tracheophyta</taxon>
        <taxon>Spermatophyta</taxon>
        <taxon>Magnoliopsida</taxon>
        <taxon>eudicotyledons</taxon>
        <taxon>Gunneridae</taxon>
        <taxon>Pentapetalae</taxon>
        <taxon>asterids</taxon>
        <taxon>campanulids</taxon>
        <taxon>Asterales</taxon>
        <taxon>Asteraceae</taxon>
        <taxon>Asteroideae</taxon>
        <taxon>Anthemideae</taxon>
        <taxon>Anthemidinae</taxon>
        <taxon>Tanacetum</taxon>
    </lineage>
</organism>
<accession>A0ABQ4Z2E2</accession>
<dbReference type="PROSITE" id="PS50144">
    <property type="entry name" value="MATH"/>
    <property type="match status" value="1"/>
</dbReference>